<keyword evidence="1" id="KW-0175">Coiled coil</keyword>
<accession>M1UV93</accession>
<sequence>MSTTDSSDELFRNVHEQLKANETALKQKYARLRSQVEQQRTELAQWRTQFEADVTTLLETLERVERNSKSRLERCLQVIEETKRTENEGGQDQEGETPEGPGEAPGSS</sequence>
<evidence type="ECO:0000313" key="3">
    <source>
        <dbReference type="EMBL" id="BAM81831.1"/>
    </source>
</evidence>
<feature type="region of interest" description="Disordered" evidence="2">
    <location>
        <begin position="80"/>
        <end position="108"/>
    </location>
</feature>
<dbReference type="AlphaFoldDB" id="M1UV93"/>
<evidence type="ECO:0000313" key="4">
    <source>
        <dbReference type="Proteomes" id="UP000007014"/>
    </source>
</evidence>
<reference evidence="3 4" key="2">
    <citation type="journal article" date="2007" name="BMC Biol.">
        <title>A 100%-complete sequence reveals unusually simple genomic features in the hot-spring red alga Cyanidioschyzon merolae.</title>
        <authorList>
            <person name="Nozaki H."/>
            <person name="Takano H."/>
            <person name="Misumi O."/>
            <person name="Terasawa K."/>
            <person name="Matsuzaki M."/>
            <person name="Maruyama S."/>
            <person name="Nishida K."/>
            <person name="Yagisawa F."/>
            <person name="Yoshida Y."/>
            <person name="Fujiwara T."/>
            <person name="Takio S."/>
            <person name="Tamura K."/>
            <person name="Chung S.J."/>
            <person name="Nakamura S."/>
            <person name="Kuroiwa H."/>
            <person name="Tanaka K."/>
            <person name="Sato N."/>
            <person name="Kuroiwa T."/>
        </authorList>
    </citation>
    <scope>NUCLEOTIDE SEQUENCE [LARGE SCALE GENOMIC DNA]</scope>
    <source>
        <strain evidence="3 4">10D</strain>
    </source>
</reference>
<dbReference type="GeneID" id="16996149"/>
<name>M1UV93_CYAM1</name>
<dbReference type="RefSeq" id="XP_005537867.1">
    <property type="nucleotide sequence ID" value="XM_005537810.1"/>
</dbReference>
<feature type="compositionally biased region" description="Low complexity" evidence="2">
    <location>
        <begin position="98"/>
        <end position="108"/>
    </location>
</feature>
<dbReference type="KEGG" id="cme:CYME_CMP207C"/>
<dbReference type="Gramene" id="CMP207CT">
    <property type="protein sequence ID" value="CMP207CT"/>
    <property type="gene ID" value="CMP207C"/>
</dbReference>
<evidence type="ECO:0000256" key="2">
    <source>
        <dbReference type="SAM" id="MobiDB-lite"/>
    </source>
</evidence>
<protein>
    <submittedName>
        <fullName evidence="3">Uncharacterized protein</fullName>
    </submittedName>
</protein>
<evidence type="ECO:0000256" key="1">
    <source>
        <dbReference type="SAM" id="Coils"/>
    </source>
</evidence>
<dbReference type="EMBL" id="AP006498">
    <property type="protein sequence ID" value="BAM81831.1"/>
    <property type="molecule type" value="Genomic_DNA"/>
</dbReference>
<proteinExistence type="predicted"/>
<gene>
    <name evidence="3" type="ORF">CYME_CMP207C</name>
</gene>
<organism evidence="3 4">
    <name type="scientific">Cyanidioschyzon merolae (strain NIES-3377 / 10D)</name>
    <name type="common">Unicellular red alga</name>
    <dbReference type="NCBI Taxonomy" id="280699"/>
    <lineage>
        <taxon>Eukaryota</taxon>
        <taxon>Rhodophyta</taxon>
        <taxon>Bangiophyceae</taxon>
        <taxon>Cyanidiales</taxon>
        <taxon>Cyanidiaceae</taxon>
        <taxon>Cyanidioschyzon</taxon>
    </lineage>
</organism>
<reference evidence="3 4" key="1">
    <citation type="journal article" date="2004" name="Nature">
        <title>Genome sequence of the ultrasmall unicellular red alga Cyanidioschyzon merolae 10D.</title>
        <authorList>
            <person name="Matsuzaki M."/>
            <person name="Misumi O."/>
            <person name="Shin-i T."/>
            <person name="Maruyama S."/>
            <person name="Takahara M."/>
            <person name="Miyagishima S."/>
            <person name="Mori T."/>
            <person name="Nishida K."/>
            <person name="Yagisawa F."/>
            <person name="Nishida K."/>
            <person name="Yoshida Y."/>
            <person name="Nishimura Y."/>
            <person name="Nakao S."/>
            <person name="Kobayashi T."/>
            <person name="Momoyama Y."/>
            <person name="Higashiyama T."/>
            <person name="Minoda A."/>
            <person name="Sano M."/>
            <person name="Nomoto H."/>
            <person name="Oishi K."/>
            <person name="Hayashi H."/>
            <person name="Ohta F."/>
            <person name="Nishizaka S."/>
            <person name="Haga S."/>
            <person name="Miura S."/>
            <person name="Morishita T."/>
            <person name="Kabeya Y."/>
            <person name="Terasawa K."/>
            <person name="Suzuki Y."/>
            <person name="Ishii Y."/>
            <person name="Asakawa S."/>
            <person name="Takano H."/>
            <person name="Ohta N."/>
            <person name="Kuroiwa H."/>
            <person name="Tanaka K."/>
            <person name="Shimizu N."/>
            <person name="Sugano S."/>
            <person name="Sato N."/>
            <person name="Nozaki H."/>
            <person name="Ogasawara N."/>
            <person name="Kohara Y."/>
            <person name="Kuroiwa T."/>
        </authorList>
    </citation>
    <scope>NUCLEOTIDE SEQUENCE [LARGE SCALE GENOMIC DNA]</scope>
    <source>
        <strain evidence="3 4">10D</strain>
    </source>
</reference>
<feature type="coiled-coil region" evidence="1">
    <location>
        <begin position="15"/>
        <end position="67"/>
    </location>
</feature>
<dbReference type="HOGENOM" id="CLU_2200671_0_0_1"/>
<keyword evidence="4" id="KW-1185">Reference proteome</keyword>
<dbReference type="Proteomes" id="UP000007014">
    <property type="component" value="Chromosome 16"/>
</dbReference>